<evidence type="ECO:0000256" key="5">
    <source>
        <dbReference type="SAM" id="MobiDB-lite"/>
    </source>
</evidence>
<accession>A0A8H5EU50</accession>
<dbReference type="EC" id="3.1.1.29" evidence="1"/>
<sequence>MMNAKAAVTYATLVVASLSLGYLAGVKNRKVTIPTTSSVAPAAKATQPENSVVEPDGFSDEGGNESDDSDASSDADGDIAALRVEDDDNCKMVLVVRTDLGMTSGKIAAQCSHAALACYKTLQAKNPAVRIILSTADSLDIIFHPQMLRRWERDGQTKVALKCDNEEEMLVMQAQAQSLNLCARSIQDAGRTQIAAGSRTVLGITGPARLVNQITGKLRLL</sequence>
<evidence type="ECO:0000256" key="3">
    <source>
        <dbReference type="ARBA" id="ARBA00038050"/>
    </source>
</evidence>
<dbReference type="FunFam" id="3.40.1490.10:FF:000001">
    <property type="entry name" value="Peptidyl-tRNA hydrolase 2"/>
    <property type="match status" value="1"/>
</dbReference>
<evidence type="ECO:0000313" key="7">
    <source>
        <dbReference type="Proteomes" id="UP000567179"/>
    </source>
</evidence>
<dbReference type="EMBL" id="JAACJJ010000056">
    <property type="protein sequence ID" value="KAF5312640.1"/>
    <property type="molecule type" value="Genomic_DNA"/>
</dbReference>
<dbReference type="InterPro" id="IPR023476">
    <property type="entry name" value="Pep_tRNA_hydro_II_dom_sf"/>
</dbReference>
<dbReference type="OrthoDB" id="1733656at2759"/>
<feature type="region of interest" description="Disordered" evidence="5">
    <location>
        <begin position="38"/>
        <end position="75"/>
    </location>
</feature>
<feature type="compositionally biased region" description="Acidic residues" evidence="5">
    <location>
        <begin position="57"/>
        <end position="75"/>
    </location>
</feature>
<dbReference type="NCBIfam" id="TIGR00283">
    <property type="entry name" value="arch_pth2"/>
    <property type="match status" value="1"/>
</dbReference>
<dbReference type="GO" id="GO:0004045">
    <property type="term" value="F:peptidyl-tRNA hydrolase activity"/>
    <property type="evidence" value="ECO:0007669"/>
    <property type="project" value="UniProtKB-EC"/>
</dbReference>
<evidence type="ECO:0000256" key="2">
    <source>
        <dbReference type="ARBA" id="ARBA00022801"/>
    </source>
</evidence>
<evidence type="ECO:0000256" key="1">
    <source>
        <dbReference type="ARBA" id="ARBA00013260"/>
    </source>
</evidence>
<dbReference type="Gene3D" id="3.40.1490.10">
    <property type="entry name" value="Bit1"/>
    <property type="match status" value="1"/>
</dbReference>
<dbReference type="Pfam" id="PF01981">
    <property type="entry name" value="PTH2"/>
    <property type="match status" value="1"/>
</dbReference>
<proteinExistence type="inferred from homology"/>
<keyword evidence="7" id="KW-1185">Reference proteome</keyword>
<evidence type="ECO:0000256" key="4">
    <source>
        <dbReference type="ARBA" id="ARBA00048707"/>
    </source>
</evidence>
<comment type="similarity">
    <text evidence="3">Belongs to the PTH2 family.</text>
</comment>
<protein>
    <recommendedName>
        <fullName evidence="1">peptidyl-tRNA hydrolase</fullName>
        <ecNumber evidence="1">3.1.1.29</ecNumber>
    </recommendedName>
</protein>
<dbReference type="CDD" id="cd02430">
    <property type="entry name" value="PTH2"/>
    <property type="match status" value="1"/>
</dbReference>
<dbReference type="PANTHER" id="PTHR12649:SF11">
    <property type="entry name" value="PEPTIDYL-TRNA HYDROLASE 2, MITOCHONDRIAL"/>
    <property type="match status" value="1"/>
</dbReference>
<dbReference type="InterPro" id="IPR002833">
    <property type="entry name" value="PTH2"/>
</dbReference>
<reference evidence="6 7" key="1">
    <citation type="journal article" date="2020" name="ISME J.">
        <title>Uncovering the hidden diversity of litter-decomposition mechanisms in mushroom-forming fungi.</title>
        <authorList>
            <person name="Floudas D."/>
            <person name="Bentzer J."/>
            <person name="Ahren D."/>
            <person name="Johansson T."/>
            <person name="Persson P."/>
            <person name="Tunlid A."/>
        </authorList>
    </citation>
    <scope>NUCLEOTIDE SEQUENCE [LARGE SCALE GENOMIC DNA]</scope>
    <source>
        <strain evidence="6 7">CBS 101986</strain>
    </source>
</reference>
<comment type="caution">
    <text evidence="6">The sequence shown here is derived from an EMBL/GenBank/DDBJ whole genome shotgun (WGS) entry which is preliminary data.</text>
</comment>
<dbReference type="Proteomes" id="UP000567179">
    <property type="component" value="Unassembled WGS sequence"/>
</dbReference>
<keyword evidence="2" id="KW-0378">Hydrolase</keyword>
<dbReference type="GO" id="GO:0005829">
    <property type="term" value="C:cytosol"/>
    <property type="evidence" value="ECO:0007669"/>
    <property type="project" value="TreeGrafter"/>
</dbReference>
<comment type="catalytic activity">
    <reaction evidence="4">
        <text>an N-acyl-L-alpha-aminoacyl-tRNA + H2O = an N-acyl-L-amino acid + a tRNA + H(+)</text>
        <dbReference type="Rhea" id="RHEA:54448"/>
        <dbReference type="Rhea" id="RHEA-COMP:10123"/>
        <dbReference type="Rhea" id="RHEA-COMP:13883"/>
        <dbReference type="ChEBI" id="CHEBI:15377"/>
        <dbReference type="ChEBI" id="CHEBI:15378"/>
        <dbReference type="ChEBI" id="CHEBI:59874"/>
        <dbReference type="ChEBI" id="CHEBI:78442"/>
        <dbReference type="ChEBI" id="CHEBI:138191"/>
        <dbReference type="EC" id="3.1.1.29"/>
    </reaction>
</comment>
<gene>
    <name evidence="6" type="ORF">D9619_003348</name>
</gene>
<dbReference type="SUPFAM" id="SSF102462">
    <property type="entry name" value="Peptidyl-tRNA hydrolase II"/>
    <property type="match status" value="1"/>
</dbReference>
<evidence type="ECO:0000313" key="6">
    <source>
        <dbReference type="EMBL" id="KAF5312640.1"/>
    </source>
</evidence>
<dbReference type="PANTHER" id="PTHR12649">
    <property type="entry name" value="PEPTIDYL-TRNA HYDROLASE 2"/>
    <property type="match status" value="1"/>
</dbReference>
<name>A0A8H5EU50_9AGAR</name>
<dbReference type="AlphaFoldDB" id="A0A8H5EU50"/>
<organism evidence="6 7">
    <name type="scientific">Psilocybe cf. subviscida</name>
    <dbReference type="NCBI Taxonomy" id="2480587"/>
    <lineage>
        <taxon>Eukaryota</taxon>
        <taxon>Fungi</taxon>
        <taxon>Dikarya</taxon>
        <taxon>Basidiomycota</taxon>
        <taxon>Agaricomycotina</taxon>
        <taxon>Agaricomycetes</taxon>
        <taxon>Agaricomycetidae</taxon>
        <taxon>Agaricales</taxon>
        <taxon>Agaricineae</taxon>
        <taxon>Strophariaceae</taxon>
        <taxon>Psilocybe</taxon>
    </lineage>
</organism>